<protein>
    <submittedName>
        <fullName evidence="1">Kinase-like protein</fullName>
    </submittedName>
</protein>
<dbReference type="Proteomes" id="UP000308600">
    <property type="component" value="Unassembled WGS sequence"/>
</dbReference>
<reference evidence="1 2" key="1">
    <citation type="journal article" date="2019" name="Nat. Ecol. Evol.">
        <title>Megaphylogeny resolves global patterns of mushroom evolution.</title>
        <authorList>
            <person name="Varga T."/>
            <person name="Krizsan K."/>
            <person name="Foldi C."/>
            <person name="Dima B."/>
            <person name="Sanchez-Garcia M."/>
            <person name="Sanchez-Ramirez S."/>
            <person name="Szollosi G.J."/>
            <person name="Szarkandi J.G."/>
            <person name="Papp V."/>
            <person name="Albert L."/>
            <person name="Andreopoulos W."/>
            <person name="Angelini C."/>
            <person name="Antonin V."/>
            <person name="Barry K.W."/>
            <person name="Bougher N.L."/>
            <person name="Buchanan P."/>
            <person name="Buyck B."/>
            <person name="Bense V."/>
            <person name="Catcheside P."/>
            <person name="Chovatia M."/>
            <person name="Cooper J."/>
            <person name="Damon W."/>
            <person name="Desjardin D."/>
            <person name="Finy P."/>
            <person name="Geml J."/>
            <person name="Haridas S."/>
            <person name="Hughes K."/>
            <person name="Justo A."/>
            <person name="Karasinski D."/>
            <person name="Kautmanova I."/>
            <person name="Kiss B."/>
            <person name="Kocsube S."/>
            <person name="Kotiranta H."/>
            <person name="LaButti K.M."/>
            <person name="Lechner B.E."/>
            <person name="Liimatainen K."/>
            <person name="Lipzen A."/>
            <person name="Lukacs Z."/>
            <person name="Mihaltcheva S."/>
            <person name="Morgado L.N."/>
            <person name="Niskanen T."/>
            <person name="Noordeloos M.E."/>
            <person name="Ohm R.A."/>
            <person name="Ortiz-Santana B."/>
            <person name="Ovrebo C."/>
            <person name="Racz N."/>
            <person name="Riley R."/>
            <person name="Savchenko A."/>
            <person name="Shiryaev A."/>
            <person name="Soop K."/>
            <person name="Spirin V."/>
            <person name="Szebenyi C."/>
            <person name="Tomsovsky M."/>
            <person name="Tulloss R.E."/>
            <person name="Uehling J."/>
            <person name="Grigoriev I.V."/>
            <person name="Vagvolgyi C."/>
            <person name="Papp T."/>
            <person name="Martin F.M."/>
            <person name="Miettinen O."/>
            <person name="Hibbett D.S."/>
            <person name="Nagy L.G."/>
        </authorList>
    </citation>
    <scope>NUCLEOTIDE SEQUENCE [LARGE SCALE GENOMIC DNA]</scope>
    <source>
        <strain evidence="1 2">NL-1719</strain>
    </source>
</reference>
<name>A0ACD3AMA0_9AGAR</name>
<proteinExistence type="predicted"/>
<dbReference type="EMBL" id="ML208392">
    <property type="protein sequence ID" value="TFK66838.1"/>
    <property type="molecule type" value="Genomic_DNA"/>
</dbReference>
<evidence type="ECO:0000313" key="1">
    <source>
        <dbReference type="EMBL" id="TFK66838.1"/>
    </source>
</evidence>
<keyword evidence="2" id="KW-1185">Reference proteome</keyword>
<evidence type="ECO:0000313" key="2">
    <source>
        <dbReference type="Proteomes" id="UP000308600"/>
    </source>
</evidence>
<accession>A0ACD3AMA0</accession>
<gene>
    <name evidence="1" type="ORF">BDN72DRAFT_899468</name>
</gene>
<organism evidence="1 2">
    <name type="scientific">Pluteus cervinus</name>
    <dbReference type="NCBI Taxonomy" id="181527"/>
    <lineage>
        <taxon>Eukaryota</taxon>
        <taxon>Fungi</taxon>
        <taxon>Dikarya</taxon>
        <taxon>Basidiomycota</taxon>
        <taxon>Agaricomycotina</taxon>
        <taxon>Agaricomycetes</taxon>
        <taxon>Agaricomycetidae</taxon>
        <taxon>Agaricales</taxon>
        <taxon>Pluteineae</taxon>
        <taxon>Pluteaceae</taxon>
        <taxon>Pluteus</taxon>
    </lineage>
</organism>
<sequence>MAFPAFSLSSIRHGVRFHLVSSRYAHGQREQWTTLVGAVAQLLNALNIRFKVAILKETETVERLEVLETLLLEVLEYEHEQSTAGFFKFLYRQKENILAMEMFYQRIAMTVNAFHVSERHGVNIHVNMQKWQERHTEARQVDQEELDNRMATLESNYTQLADMLREHHSNTRDLMVSIQKFLLKEASEVNARQKHFFLHTLKYLSTKIGEPVQLRDWMVSSFEIEFGEKIGSGGFGQVFRGDWNSTPVALRVFRHDAGGIPSKARITHEIETWSRLRHPHILQFLGANITNEPPFIVTPYLNNGNARDYVLTQPNADRLNILHDACLGLTYLHSQNVIHGDVKGLNILIDDAGRAVLSDFGLSRVKSDASLRASKVTTSVVGSRNWMSPERLDGGSLNKSVDIYAFGMTIYELYTGDVPFGHVNHDELFNLVVIRNRRPDRPDDHEALGLVDELWDIAERCWIVNPIERPTASALCDYLINCINFRSFRSPAGGLLPAPPGPPSNQSTLTLPSPKNLQNPGVHLTITCDGCKLKPVVGVRQMCVNCPDYDLCDSCFNRPDAEQHKTLHRFIGIENSGEVTIHKKCDICHCRFVGNRYKCTNCLDFAACGTCYNIGVTAQWHPNHIFKQE</sequence>